<sequence>MLDIVLVIVSQSPVAPRPFTVRARSGQIISRTSQPLTPGDYDIYVSDGDSIKLSDEAFMRRLLSYSISGREVDFQNGVRARDGNRWITDADSGDHSAPIHSIQNGFLLKAGIHQLFDDYSISVNPDDNYKITSFIPDAEGVDGRTLDLVCRNPADPHRVSDDLLGWHFRQSVLANMRGGWRAFV</sequence>
<dbReference type="GeneID" id="81407831"/>
<reference evidence="3" key="2">
    <citation type="journal article" date="2023" name="IMA Fungus">
        <title>Comparative genomic study of the Penicillium genus elucidates a diverse pangenome and 15 lateral gene transfer events.</title>
        <authorList>
            <person name="Petersen C."/>
            <person name="Sorensen T."/>
            <person name="Nielsen M.R."/>
            <person name="Sondergaard T.E."/>
            <person name="Sorensen J.L."/>
            <person name="Fitzpatrick D.A."/>
            <person name="Frisvad J.C."/>
            <person name="Nielsen K.L."/>
        </authorList>
    </citation>
    <scope>NUCLEOTIDE SEQUENCE</scope>
    <source>
        <strain evidence="3">IBT 22155</strain>
    </source>
</reference>
<proteinExistence type="predicted"/>
<dbReference type="Proteomes" id="UP001149079">
    <property type="component" value="Unassembled WGS sequence"/>
</dbReference>
<dbReference type="OrthoDB" id="2142759at2759"/>
<organism evidence="3 4">
    <name type="scientific">Penicillium bovifimosum</name>
    <dbReference type="NCBI Taxonomy" id="126998"/>
    <lineage>
        <taxon>Eukaryota</taxon>
        <taxon>Fungi</taxon>
        <taxon>Dikarya</taxon>
        <taxon>Ascomycota</taxon>
        <taxon>Pezizomycotina</taxon>
        <taxon>Eurotiomycetes</taxon>
        <taxon>Eurotiomycetidae</taxon>
        <taxon>Eurotiales</taxon>
        <taxon>Aspergillaceae</taxon>
        <taxon>Penicillium</taxon>
    </lineage>
</organism>
<protein>
    <recommendedName>
        <fullName evidence="5">HNH nuclease domain-containing protein</fullName>
    </recommendedName>
</protein>
<evidence type="ECO:0000313" key="3">
    <source>
        <dbReference type="EMBL" id="KAJ5124092.1"/>
    </source>
</evidence>
<dbReference type="Pfam" id="PF25324">
    <property type="entry name" value="DUF7881"/>
    <property type="match status" value="1"/>
</dbReference>
<dbReference type="InterPro" id="IPR003615">
    <property type="entry name" value="HNH_nuc"/>
</dbReference>
<feature type="domain" description="DUF7881" evidence="2">
    <location>
        <begin position="1"/>
        <end position="46"/>
    </location>
</feature>
<evidence type="ECO:0008006" key="5">
    <source>
        <dbReference type="Google" id="ProtNLM"/>
    </source>
</evidence>
<gene>
    <name evidence="3" type="ORF">N7515_007917</name>
</gene>
<evidence type="ECO:0000259" key="2">
    <source>
        <dbReference type="Pfam" id="PF25324"/>
    </source>
</evidence>
<accession>A0A9W9KX04</accession>
<dbReference type="EMBL" id="JAPQKL010000006">
    <property type="protein sequence ID" value="KAJ5124092.1"/>
    <property type="molecule type" value="Genomic_DNA"/>
</dbReference>
<dbReference type="InterPro" id="IPR057203">
    <property type="entry name" value="DUF7881"/>
</dbReference>
<reference evidence="3" key="1">
    <citation type="submission" date="2022-11" db="EMBL/GenBank/DDBJ databases">
        <authorList>
            <person name="Petersen C."/>
        </authorList>
    </citation>
    <scope>NUCLEOTIDE SEQUENCE</scope>
    <source>
        <strain evidence="3">IBT 22155</strain>
    </source>
</reference>
<evidence type="ECO:0000259" key="1">
    <source>
        <dbReference type="Pfam" id="PF13391"/>
    </source>
</evidence>
<dbReference type="AlphaFoldDB" id="A0A9W9KX04"/>
<dbReference type="Pfam" id="PF13391">
    <property type="entry name" value="HNH_2"/>
    <property type="match status" value="1"/>
</dbReference>
<feature type="domain" description="HNH nuclease" evidence="1">
    <location>
        <begin position="90"/>
        <end position="124"/>
    </location>
</feature>
<evidence type="ECO:0000313" key="4">
    <source>
        <dbReference type="Proteomes" id="UP001149079"/>
    </source>
</evidence>
<name>A0A9W9KX04_9EURO</name>
<keyword evidence="4" id="KW-1185">Reference proteome</keyword>
<comment type="caution">
    <text evidence="3">The sequence shown here is derived from an EMBL/GenBank/DDBJ whole genome shotgun (WGS) entry which is preliminary data.</text>
</comment>
<dbReference type="RefSeq" id="XP_056518491.1">
    <property type="nucleotide sequence ID" value="XM_056668661.1"/>
</dbReference>